<dbReference type="AlphaFoldDB" id="A0A8B6GU30"/>
<evidence type="ECO:0000313" key="2">
    <source>
        <dbReference type="Proteomes" id="UP000596742"/>
    </source>
</evidence>
<dbReference type="EMBL" id="UYJE01008982">
    <property type="protein sequence ID" value="VDI69050.1"/>
    <property type="molecule type" value="Genomic_DNA"/>
</dbReference>
<gene>
    <name evidence="1" type="ORF">MGAL_10B003325</name>
</gene>
<sequence>MAEFGTFQQVFSKFSVTIQQYSEIIYQSIQFEIVSIKANENKCLEKIGVEVIGNDDAKDLEVIDSGEIDNDGYFLYCGKMKTEYSDVTSSLTLKDNTEIVSDIYECRLWCNKRKTLRLSIRLQTVLASNENLIIMSSNGKIGRIDSIDKFTEHKNQSKHVSYPKSCIALKLYIIITFRKEGS</sequence>
<keyword evidence="2" id="KW-1185">Reference proteome</keyword>
<organism evidence="1 2">
    <name type="scientific">Mytilus galloprovincialis</name>
    <name type="common">Mediterranean mussel</name>
    <dbReference type="NCBI Taxonomy" id="29158"/>
    <lineage>
        <taxon>Eukaryota</taxon>
        <taxon>Metazoa</taxon>
        <taxon>Spiralia</taxon>
        <taxon>Lophotrochozoa</taxon>
        <taxon>Mollusca</taxon>
        <taxon>Bivalvia</taxon>
        <taxon>Autobranchia</taxon>
        <taxon>Pteriomorphia</taxon>
        <taxon>Mytilida</taxon>
        <taxon>Mytiloidea</taxon>
        <taxon>Mytilidae</taxon>
        <taxon>Mytilinae</taxon>
        <taxon>Mytilus</taxon>
    </lineage>
</organism>
<name>A0A8B6GU30_MYTGA</name>
<reference evidence="1" key="1">
    <citation type="submission" date="2018-11" db="EMBL/GenBank/DDBJ databases">
        <authorList>
            <person name="Alioto T."/>
            <person name="Alioto T."/>
        </authorList>
    </citation>
    <scope>NUCLEOTIDE SEQUENCE</scope>
</reference>
<comment type="caution">
    <text evidence="1">The sequence shown here is derived from an EMBL/GenBank/DDBJ whole genome shotgun (WGS) entry which is preliminary data.</text>
</comment>
<accession>A0A8B6GU30</accession>
<proteinExistence type="predicted"/>
<evidence type="ECO:0000313" key="1">
    <source>
        <dbReference type="EMBL" id="VDI69050.1"/>
    </source>
</evidence>
<dbReference type="Proteomes" id="UP000596742">
    <property type="component" value="Unassembled WGS sequence"/>
</dbReference>
<protein>
    <submittedName>
        <fullName evidence="1">Uncharacterized protein</fullName>
    </submittedName>
</protein>